<protein>
    <submittedName>
        <fullName evidence="3">Dienelactone hydrolase family protein</fullName>
        <ecNumber evidence="3">3.1.-.-</ecNumber>
    </submittedName>
</protein>
<name>A0ABW2CYA5_9ACTN</name>
<dbReference type="Proteomes" id="UP001596380">
    <property type="component" value="Unassembled WGS sequence"/>
</dbReference>
<proteinExistence type="predicted"/>
<accession>A0ABW2CYA5</accession>
<dbReference type="InterPro" id="IPR029058">
    <property type="entry name" value="AB_hydrolase_fold"/>
</dbReference>
<dbReference type="InterPro" id="IPR051049">
    <property type="entry name" value="Dienelactone_hydrolase-like"/>
</dbReference>
<dbReference type="EMBL" id="JBHSXS010000040">
    <property type="protein sequence ID" value="MFC6885594.1"/>
    <property type="molecule type" value="Genomic_DNA"/>
</dbReference>
<feature type="domain" description="Dienelactone hydrolase" evidence="2">
    <location>
        <begin position="23"/>
        <end position="242"/>
    </location>
</feature>
<dbReference type="PANTHER" id="PTHR46623">
    <property type="entry name" value="CARBOXYMETHYLENEBUTENOLIDASE-RELATED"/>
    <property type="match status" value="1"/>
</dbReference>
<evidence type="ECO:0000259" key="2">
    <source>
        <dbReference type="Pfam" id="PF01738"/>
    </source>
</evidence>
<keyword evidence="3" id="KW-0378">Hydrolase</keyword>
<dbReference type="Gene3D" id="3.40.50.1820">
    <property type="entry name" value="alpha/beta hydrolase"/>
    <property type="match status" value="1"/>
</dbReference>
<dbReference type="InterPro" id="IPR002925">
    <property type="entry name" value="Dienelactn_hydro"/>
</dbReference>
<dbReference type="Pfam" id="PF01738">
    <property type="entry name" value="DLH"/>
    <property type="match status" value="1"/>
</dbReference>
<gene>
    <name evidence="3" type="ORF">ACFQKB_37955</name>
</gene>
<reference evidence="4" key="1">
    <citation type="journal article" date="2019" name="Int. J. Syst. Evol. Microbiol.">
        <title>The Global Catalogue of Microorganisms (GCM) 10K type strain sequencing project: providing services to taxonomists for standard genome sequencing and annotation.</title>
        <authorList>
            <consortium name="The Broad Institute Genomics Platform"/>
            <consortium name="The Broad Institute Genome Sequencing Center for Infectious Disease"/>
            <person name="Wu L."/>
            <person name="Ma J."/>
        </authorList>
    </citation>
    <scope>NUCLEOTIDE SEQUENCE [LARGE SCALE GENOMIC DNA]</scope>
    <source>
        <strain evidence="4">JCM 3369</strain>
    </source>
</reference>
<feature type="region of interest" description="Disordered" evidence="1">
    <location>
        <begin position="250"/>
        <end position="279"/>
    </location>
</feature>
<feature type="compositionally biased region" description="Low complexity" evidence="1">
    <location>
        <begin position="254"/>
        <end position="266"/>
    </location>
</feature>
<evidence type="ECO:0000313" key="3">
    <source>
        <dbReference type="EMBL" id="MFC6885594.1"/>
    </source>
</evidence>
<comment type="caution">
    <text evidence="3">The sequence shown here is derived from an EMBL/GenBank/DDBJ whole genome shotgun (WGS) entry which is preliminary data.</text>
</comment>
<organism evidence="3 4">
    <name type="scientific">Actinomadura yumaensis</name>
    <dbReference type="NCBI Taxonomy" id="111807"/>
    <lineage>
        <taxon>Bacteria</taxon>
        <taxon>Bacillati</taxon>
        <taxon>Actinomycetota</taxon>
        <taxon>Actinomycetes</taxon>
        <taxon>Streptosporangiales</taxon>
        <taxon>Thermomonosporaceae</taxon>
        <taxon>Actinomadura</taxon>
    </lineage>
</organism>
<dbReference type="PANTHER" id="PTHR46623:SF6">
    <property type="entry name" value="ALPHA_BETA-HYDROLASES SUPERFAMILY PROTEIN"/>
    <property type="match status" value="1"/>
</dbReference>
<evidence type="ECO:0000256" key="1">
    <source>
        <dbReference type="SAM" id="MobiDB-lite"/>
    </source>
</evidence>
<dbReference type="SUPFAM" id="SSF53474">
    <property type="entry name" value="alpha/beta-Hydrolases"/>
    <property type="match status" value="1"/>
</dbReference>
<evidence type="ECO:0000313" key="4">
    <source>
        <dbReference type="Proteomes" id="UP001596380"/>
    </source>
</evidence>
<dbReference type="EC" id="3.1.-.-" evidence="3"/>
<keyword evidence="4" id="KW-1185">Reference proteome</keyword>
<dbReference type="RefSeq" id="WP_160825715.1">
    <property type="nucleotide sequence ID" value="NZ_JBHSXE010000001.1"/>
</dbReference>
<dbReference type="GO" id="GO:0016787">
    <property type="term" value="F:hydrolase activity"/>
    <property type="evidence" value="ECO:0007669"/>
    <property type="project" value="UniProtKB-KW"/>
</dbReference>
<sequence>MPDNTASEIITSETVLPAAGREIPAYLAVPAGPGPWPGVVVLFEATGDNADMRAQADRFAERGYLAVLPDLYGGAPWLRCVRKAMRDMLARRGPSYAHIEAARAWLAGRDDCTGRVGVIGFCMGGGFALVAAAKYDFQAAAVNYGILPRDPARVLEGACPIVASYGGADRTLRGAAAKLERALTVADVTHDVKEYPETGHSFLTDSAVPAPLGPVAKIVLGHGRGRGNAPDAWDRIFAFFADHVGSATGGANGSAGARTAGPARAADASDDDGQNGSTT</sequence>